<evidence type="ECO:0000313" key="2">
    <source>
        <dbReference type="Proteomes" id="UP001304071"/>
    </source>
</evidence>
<organism evidence="1 2">
    <name type="scientific">Vibrio porteresiae DSM 19223</name>
    <dbReference type="NCBI Taxonomy" id="1123496"/>
    <lineage>
        <taxon>Bacteria</taxon>
        <taxon>Pseudomonadati</taxon>
        <taxon>Pseudomonadota</taxon>
        <taxon>Gammaproteobacteria</taxon>
        <taxon>Vibrionales</taxon>
        <taxon>Vibrionaceae</taxon>
        <taxon>Vibrio</taxon>
    </lineage>
</organism>
<proteinExistence type="predicted"/>
<dbReference type="Pfam" id="PF14375">
    <property type="entry name" value="Cys_rich_CWC"/>
    <property type="match status" value="1"/>
</dbReference>
<dbReference type="Proteomes" id="UP001304071">
    <property type="component" value="Chromosome 2"/>
</dbReference>
<evidence type="ECO:0000313" key="1">
    <source>
        <dbReference type="EMBL" id="WPC76120.1"/>
    </source>
</evidence>
<protein>
    <submittedName>
        <fullName evidence="1">Cysteine-rich CWC family protein</fullName>
    </submittedName>
</protein>
<dbReference type="RefSeq" id="WP_261896514.1">
    <property type="nucleotide sequence ID" value="NZ_AP024896.1"/>
</dbReference>
<dbReference type="EMBL" id="CP138204">
    <property type="protein sequence ID" value="WPC76120.1"/>
    <property type="molecule type" value="Genomic_DNA"/>
</dbReference>
<dbReference type="Pfam" id="PF06945">
    <property type="entry name" value="DUF1289"/>
    <property type="match status" value="1"/>
</dbReference>
<reference evidence="1 2" key="1">
    <citation type="submission" date="2023-11" db="EMBL/GenBank/DDBJ databases">
        <title>Plant-associative lifestyle of Vibrio porteresiae and its evolutionary dynamics.</title>
        <authorList>
            <person name="Rameshkumar N."/>
            <person name="Kirti K."/>
        </authorList>
    </citation>
    <scope>NUCLEOTIDE SEQUENCE [LARGE SCALE GENOMIC DNA]</scope>
    <source>
        <strain evidence="1 2">MSSRF30</strain>
    </source>
</reference>
<keyword evidence="2" id="KW-1185">Reference proteome</keyword>
<accession>A0ABZ0QI60</accession>
<gene>
    <name evidence="1" type="ORF">R8Z52_24735</name>
</gene>
<dbReference type="InterPro" id="IPR032720">
    <property type="entry name" value="Cys_rich_CWC"/>
</dbReference>
<name>A0ABZ0QI60_9VIBR</name>
<dbReference type="InterPro" id="IPR010710">
    <property type="entry name" value="DUF1289"/>
</dbReference>
<sequence length="101" mass="10958">MKTPCKAACKNSGGICSGCHRTINEIIGWRDSSEEQRQQIMDTLAGVSSTHTCPACHQPAHCDLAAGKSTCWCFDLEEREAADTGSELCLCRACLEKQPLL</sequence>